<feature type="domain" description="VOC" evidence="1">
    <location>
        <begin position="1"/>
        <end position="92"/>
    </location>
</feature>
<dbReference type="PROSITE" id="PS51819">
    <property type="entry name" value="VOC"/>
    <property type="match status" value="1"/>
</dbReference>
<sequence length="92" mass="10240">FQGRREACTLRFGSQKINLHLSGKEFEPKAQNVQPGSADLCFLVQDNVEGVLQRLKAEKVKALEGAELVQRMGAKAKLRSVYIRDPDGNLVE</sequence>
<dbReference type="InterPro" id="IPR037523">
    <property type="entry name" value="VOC_core"/>
</dbReference>
<reference evidence="2" key="1">
    <citation type="journal article" date="2023" name="Mol. Phylogenet. Evol.">
        <title>Genome-scale phylogeny and comparative genomics of the fungal order Sordariales.</title>
        <authorList>
            <person name="Hensen N."/>
            <person name="Bonometti L."/>
            <person name="Westerberg I."/>
            <person name="Brannstrom I.O."/>
            <person name="Guillou S."/>
            <person name="Cros-Aarteil S."/>
            <person name="Calhoun S."/>
            <person name="Haridas S."/>
            <person name="Kuo A."/>
            <person name="Mondo S."/>
            <person name="Pangilinan J."/>
            <person name="Riley R."/>
            <person name="LaButti K."/>
            <person name="Andreopoulos B."/>
            <person name="Lipzen A."/>
            <person name="Chen C."/>
            <person name="Yan M."/>
            <person name="Daum C."/>
            <person name="Ng V."/>
            <person name="Clum A."/>
            <person name="Steindorff A."/>
            <person name="Ohm R.A."/>
            <person name="Martin F."/>
            <person name="Silar P."/>
            <person name="Natvig D.O."/>
            <person name="Lalanne C."/>
            <person name="Gautier V."/>
            <person name="Ament-Velasquez S.L."/>
            <person name="Kruys A."/>
            <person name="Hutchinson M.I."/>
            <person name="Powell A.J."/>
            <person name="Barry K."/>
            <person name="Miller A.N."/>
            <person name="Grigoriev I.V."/>
            <person name="Debuchy R."/>
            <person name="Gladieux P."/>
            <person name="Hiltunen Thoren M."/>
            <person name="Johannesson H."/>
        </authorList>
    </citation>
    <scope>NUCLEOTIDE SEQUENCE</scope>
    <source>
        <strain evidence="2">CBS 955.72</strain>
    </source>
</reference>
<proteinExistence type="predicted"/>
<dbReference type="InterPro" id="IPR029068">
    <property type="entry name" value="Glyas_Bleomycin-R_OHBP_Dase"/>
</dbReference>
<dbReference type="EMBL" id="JAUIQD010000006">
    <property type="protein sequence ID" value="KAK3346543.1"/>
    <property type="molecule type" value="Genomic_DNA"/>
</dbReference>
<reference evidence="2" key="2">
    <citation type="submission" date="2023-06" db="EMBL/GenBank/DDBJ databases">
        <authorList>
            <consortium name="Lawrence Berkeley National Laboratory"/>
            <person name="Haridas S."/>
            <person name="Hensen N."/>
            <person name="Bonometti L."/>
            <person name="Westerberg I."/>
            <person name="Brannstrom I.O."/>
            <person name="Guillou S."/>
            <person name="Cros-Aarteil S."/>
            <person name="Calhoun S."/>
            <person name="Kuo A."/>
            <person name="Mondo S."/>
            <person name="Pangilinan J."/>
            <person name="Riley R."/>
            <person name="Labutti K."/>
            <person name="Andreopoulos B."/>
            <person name="Lipzen A."/>
            <person name="Chen C."/>
            <person name="Yanf M."/>
            <person name="Daum C."/>
            <person name="Ng V."/>
            <person name="Clum A."/>
            <person name="Steindorff A."/>
            <person name="Ohm R."/>
            <person name="Martin F."/>
            <person name="Silar P."/>
            <person name="Natvig D."/>
            <person name="Lalanne C."/>
            <person name="Gautier V."/>
            <person name="Ament-Velasquez S.L."/>
            <person name="Kruys A."/>
            <person name="Hutchinson M.I."/>
            <person name="Powell A.J."/>
            <person name="Barry K."/>
            <person name="Miller A.N."/>
            <person name="Grigoriev I.V."/>
            <person name="Debuchy R."/>
            <person name="Gladieux P."/>
            <person name="Thoren M.H."/>
            <person name="Johannesson H."/>
        </authorList>
    </citation>
    <scope>NUCLEOTIDE SEQUENCE</scope>
    <source>
        <strain evidence="2">CBS 955.72</strain>
    </source>
</reference>
<evidence type="ECO:0000313" key="2">
    <source>
        <dbReference type="EMBL" id="KAK3346543.1"/>
    </source>
</evidence>
<name>A0AAJ0HBI2_9PEZI</name>
<feature type="non-terminal residue" evidence="2">
    <location>
        <position position="1"/>
    </location>
</feature>
<accession>A0AAJ0HBI2</accession>
<evidence type="ECO:0000313" key="3">
    <source>
        <dbReference type="Proteomes" id="UP001275084"/>
    </source>
</evidence>
<dbReference type="AlphaFoldDB" id="A0AAJ0HBI2"/>
<evidence type="ECO:0000259" key="1">
    <source>
        <dbReference type="PROSITE" id="PS51819"/>
    </source>
</evidence>
<comment type="caution">
    <text evidence="2">The sequence shown here is derived from an EMBL/GenBank/DDBJ whole genome shotgun (WGS) entry which is preliminary data.</text>
</comment>
<dbReference type="SUPFAM" id="SSF54593">
    <property type="entry name" value="Glyoxalase/Bleomycin resistance protein/Dihydroxybiphenyl dioxygenase"/>
    <property type="match status" value="1"/>
</dbReference>
<protein>
    <recommendedName>
        <fullName evidence="1">VOC domain-containing protein</fullName>
    </recommendedName>
</protein>
<dbReference type="Proteomes" id="UP001275084">
    <property type="component" value="Unassembled WGS sequence"/>
</dbReference>
<gene>
    <name evidence="2" type="ORF">B0T25DRAFT_461817</name>
</gene>
<dbReference type="Gene3D" id="3.10.180.10">
    <property type="entry name" value="2,3-Dihydroxybiphenyl 1,2-Dioxygenase, domain 1"/>
    <property type="match status" value="1"/>
</dbReference>
<organism evidence="2 3">
    <name type="scientific">Lasiosphaeria hispida</name>
    <dbReference type="NCBI Taxonomy" id="260671"/>
    <lineage>
        <taxon>Eukaryota</taxon>
        <taxon>Fungi</taxon>
        <taxon>Dikarya</taxon>
        <taxon>Ascomycota</taxon>
        <taxon>Pezizomycotina</taxon>
        <taxon>Sordariomycetes</taxon>
        <taxon>Sordariomycetidae</taxon>
        <taxon>Sordariales</taxon>
        <taxon>Lasiosphaeriaceae</taxon>
        <taxon>Lasiosphaeria</taxon>
    </lineage>
</organism>
<keyword evidence="3" id="KW-1185">Reference proteome</keyword>